<evidence type="ECO:0000256" key="6">
    <source>
        <dbReference type="ARBA" id="ARBA00023065"/>
    </source>
</evidence>
<dbReference type="GO" id="GO:0005886">
    <property type="term" value="C:plasma membrane"/>
    <property type="evidence" value="ECO:0007669"/>
    <property type="project" value="UniProtKB-SubCell"/>
</dbReference>
<accession>A0A816QJS8</accession>
<comment type="caution">
    <text evidence="9">Lacks conserved residue(s) required for the propagation of feature annotation.</text>
</comment>
<keyword evidence="6 9" id="KW-0406">Ion transport</keyword>
<evidence type="ECO:0000256" key="3">
    <source>
        <dbReference type="ARBA" id="ARBA00022475"/>
    </source>
</evidence>
<feature type="transmembrane region" description="Helical" evidence="9">
    <location>
        <begin position="62"/>
        <end position="79"/>
    </location>
</feature>
<comment type="function">
    <text evidence="9">Structural component of the gap junctions.</text>
</comment>
<keyword evidence="5 9" id="KW-1133">Transmembrane helix</keyword>
<dbReference type="PROSITE" id="PS51013">
    <property type="entry name" value="PANNEXIN"/>
    <property type="match status" value="1"/>
</dbReference>
<dbReference type="Proteomes" id="UP000663855">
    <property type="component" value="Unassembled WGS sequence"/>
</dbReference>
<evidence type="ECO:0000256" key="8">
    <source>
        <dbReference type="ARBA" id="ARBA00023303"/>
    </source>
</evidence>
<dbReference type="PRINTS" id="PR01262">
    <property type="entry name" value="INNEXIN"/>
</dbReference>
<dbReference type="AlphaFoldDB" id="A0A816QJS8"/>
<evidence type="ECO:0000256" key="7">
    <source>
        <dbReference type="ARBA" id="ARBA00023136"/>
    </source>
</evidence>
<reference evidence="12" key="1">
    <citation type="submission" date="2021-02" db="EMBL/GenBank/DDBJ databases">
        <authorList>
            <person name="Nowell W R."/>
        </authorList>
    </citation>
    <scope>NUCLEOTIDE SEQUENCE</scope>
</reference>
<dbReference type="InterPro" id="IPR000990">
    <property type="entry name" value="Innexin"/>
</dbReference>
<evidence type="ECO:0000313" key="10">
    <source>
        <dbReference type="EMBL" id="CAF1282113.1"/>
    </source>
</evidence>
<dbReference type="Proteomes" id="UP000663834">
    <property type="component" value="Unassembled WGS sequence"/>
</dbReference>
<evidence type="ECO:0000313" key="13">
    <source>
        <dbReference type="EMBL" id="CAF3754040.1"/>
    </source>
</evidence>
<keyword evidence="8 9" id="KW-0407">Ion channel</keyword>
<comment type="similarity">
    <text evidence="9">Belongs to the pannexin family.</text>
</comment>
<sequence>MTLYLVTDAFRKLGSPAIKNDDFYDRLSRKYSLIILGISFLIVSTSQFMGSPINCYTQNVPGAHVSYVNWVCWISPLYHVPFDKPLPKGHAKPHEYISYYQWIPFILLSMMFLFYLPGFIWRNLNKACGINTKVIIKMITDMDQLDGEKREITVRALAKHIDKALAYHREYEYGFIYNIRRRVGLLCCCIVGRHSGNYLAFTYIFVKLLYIANAIGQIFLMNVFMGHGFSFIGIDTMKHWWNGPTTNDIERFPRIAMCEFSIRALGDNLQEFDVQCLLPINIYTEKIFTFIWFWFAIVACASVYGLVKWCLYFTTYARTNFIQKFLEANEIRYYTSTPSSLSSTGIGSNCDPDDQAPMKCLEDFVNNYCRQDGLLLLRIIKKNTNKVIAGEIICALWDNWKVMPQIRFHASSESDHCGQMLNLSMKNPLKQHDAGDVNEKLLPPM</sequence>
<name>A0A816QJS8_9BILA</name>
<evidence type="ECO:0000256" key="9">
    <source>
        <dbReference type="RuleBase" id="RU010713"/>
    </source>
</evidence>
<evidence type="ECO:0000256" key="1">
    <source>
        <dbReference type="ARBA" id="ARBA00004651"/>
    </source>
</evidence>
<dbReference type="EMBL" id="CAJNRE010006993">
    <property type="protein sequence ID" value="CAF2061295.1"/>
    <property type="molecule type" value="Genomic_DNA"/>
</dbReference>
<evidence type="ECO:0000313" key="15">
    <source>
        <dbReference type="Proteomes" id="UP000663824"/>
    </source>
</evidence>
<dbReference type="EMBL" id="CAJNOW010021823">
    <property type="protein sequence ID" value="CAF1685527.1"/>
    <property type="molecule type" value="Genomic_DNA"/>
</dbReference>
<evidence type="ECO:0000313" key="12">
    <source>
        <dbReference type="EMBL" id="CAF2061295.1"/>
    </source>
</evidence>
<comment type="caution">
    <text evidence="12">The sequence shown here is derived from an EMBL/GenBank/DDBJ whole genome shotgun (WGS) entry which is preliminary data.</text>
</comment>
<dbReference type="PANTHER" id="PTHR11893">
    <property type="entry name" value="INNEXIN"/>
    <property type="match status" value="1"/>
</dbReference>
<feature type="transmembrane region" description="Helical" evidence="9">
    <location>
        <begin position="99"/>
        <end position="116"/>
    </location>
</feature>
<evidence type="ECO:0000313" key="11">
    <source>
        <dbReference type="EMBL" id="CAF1685527.1"/>
    </source>
</evidence>
<feature type="transmembrane region" description="Helical" evidence="9">
    <location>
        <begin position="31"/>
        <end position="50"/>
    </location>
</feature>
<keyword evidence="3" id="KW-1003">Cell membrane</keyword>
<keyword evidence="4 9" id="KW-0812">Transmembrane</keyword>
<proteinExistence type="inferred from homology"/>
<organism evidence="12 15">
    <name type="scientific">Rotaria magnacalcarata</name>
    <dbReference type="NCBI Taxonomy" id="392030"/>
    <lineage>
        <taxon>Eukaryota</taxon>
        <taxon>Metazoa</taxon>
        <taxon>Spiralia</taxon>
        <taxon>Gnathifera</taxon>
        <taxon>Rotifera</taxon>
        <taxon>Eurotatoria</taxon>
        <taxon>Bdelloidea</taxon>
        <taxon>Philodinida</taxon>
        <taxon>Philodinidae</taxon>
        <taxon>Rotaria</taxon>
    </lineage>
</organism>
<dbReference type="PANTHER" id="PTHR11893:SF36">
    <property type="entry name" value="INNEXIN-5"/>
    <property type="match status" value="1"/>
</dbReference>
<keyword evidence="2 9" id="KW-0813">Transport</keyword>
<feature type="transmembrane region" description="Helical" evidence="9">
    <location>
        <begin position="287"/>
        <end position="307"/>
    </location>
</feature>
<dbReference type="Proteomes" id="UP000681967">
    <property type="component" value="Unassembled WGS sequence"/>
</dbReference>
<protein>
    <recommendedName>
        <fullName evidence="9">Innexin</fullName>
    </recommendedName>
</protein>
<dbReference type="Proteomes" id="UP000681720">
    <property type="component" value="Unassembled WGS sequence"/>
</dbReference>
<dbReference type="GO" id="GO:0005921">
    <property type="term" value="C:gap junction"/>
    <property type="evidence" value="ECO:0007669"/>
    <property type="project" value="UniProtKB-UniRule"/>
</dbReference>
<evidence type="ECO:0000256" key="4">
    <source>
        <dbReference type="ARBA" id="ARBA00022692"/>
    </source>
</evidence>
<dbReference type="Pfam" id="PF00876">
    <property type="entry name" value="Innexin"/>
    <property type="match status" value="1"/>
</dbReference>
<dbReference type="GO" id="GO:0034220">
    <property type="term" value="P:monoatomic ion transmembrane transport"/>
    <property type="evidence" value="ECO:0007669"/>
    <property type="project" value="UniProtKB-KW"/>
</dbReference>
<keyword evidence="7 9" id="KW-0472">Membrane</keyword>
<comment type="subcellular location">
    <subcellularLocation>
        <location evidence="1 9">Cell membrane</location>
        <topology evidence="1 9">Multi-pass membrane protein</topology>
    </subcellularLocation>
</comment>
<dbReference type="Proteomes" id="UP000663824">
    <property type="component" value="Unassembled WGS sequence"/>
</dbReference>
<dbReference type="OrthoDB" id="5867527at2759"/>
<evidence type="ECO:0000256" key="5">
    <source>
        <dbReference type="ARBA" id="ARBA00022989"/>
    </source>
</evidence>
<evidence type="ECO:0000256" key="2">
    <source>
        <dbReference type="ARBA" id="ARBA00022448"/>
    </source>
</evidence>
<dbReference type="EMBL" id="CAJNOV010007351">
    <property type="protein sequence ID" value="CAF1282113.1"/>
    <property type="molecule type" value="Genomic_DNA"/>
</dbReference>
<gene>
    <name evidence="9" type="primary">inx</name>
    <name evidence="13" type="ORF">BYL167_LOCUS488</name>
    <name evidence="10" type="ORF">CJN711_LOCUS16036</name>
    <name evidence="14" type="ORF">GIL414_LOCUS1389</name>
    <name evidence="11" type="ORF">KQP761_LOCUS38370</name>
    <name evidence="12" type="ORF">MBJ925_LOCUS14978</name>
</gene>
<dbReference type="EMBL" id="CAJOBJ010000227">
    <property type="protein sequence ID" value="CAF3806501.1"/>
    <property type="molecule type" value="Genomic_DNA"/>
</dbReference>
<dbReference type="EMBL" id="CAJOBH010000053">
    <property type="protein sequence ID" value="CAF3754040.1"/>
    <property type="molecule type" value="Genomic_DNA"/>
</dbReference>
<feature type="transmembrane region" description="Helical" evidence="9">
    <location>
        <begin position="208"/>
        <end position="234"/>
    </location>
</feature>
<evidence type="ECO:0000313" key="14">
    <source>
        <dbReference type="EMBL" id="CAF3806501.1"/>
    </source>
</evidence>